<dbReference type="EMBL" id="JBHFFA010000001">
    <property type="protein sequence ID" value="KAL2649720.1"/>
    <property type="molecule type" value="Genomic_DNA"/>
</dbReference>
<dbReference type="InterPro" id="IPR015943">
    <property type="entry name" value="WD40/YVTN_repeat-like_dom_sf"/>
</dbReference>
<keyword evidence="6" id="KW-1185">Reference proteome</keyword>
<keyword evidence="2" id="KW-0677">Repeat</keyword>
<evidence type="ECO:0000256" key="1">
    <source>
        <dbReference type="ARBA" id="ARBA00022574"/>
    </source>
</evidence>
<dbReference type="PROSITE" id="PS50082">
    <property type="entry name" value="WD_REPEATS_2"/>
    <property type="match status" value="1"/>
</dbReference>
<dbReference type="Gene3D" id="2.130.10.10">
    <property type="entry name" value="YVTN repeat-like/Quinoprotein amine dehydrogenase"/>
    <property type="match status" value="2"/>
</dbReference>
<dbReference type="SUPFAM" id="SSF50978">
    <property type="entry name" value="WD40 repeat-like"/>
    <property type="match status" value="1"/>
</dbReference>
<sequence>MNIHNAKVNIIRAAGVDGRFGTERSGENGRNEKLSKRSAELSATMAAPRPKPLKLGTSIQASFGDPEDPDYIFEIAVNGQKSNMAVSLSTNAIKLYSPETGAYVGDCLGHTSTISGISFPDPNSPMLLLSSSADGTIRTWDIRNRKEVAAIRHPTPGSEIWNFSVGGITNQVAAGGDSQVLIWDWRTRNLMSELDELHTEAVTQVHYHPAKRELLFTASVDGLINIIDTSQSLKPEDLQYDTLSVGTSIGKIGFYGRYSQMLWCLTHIETLSVWDLEEKMQAAEFKETRTNASFKWGLDNVNYLIDCFSPSGTDDLWLAAGNNDGAMGFFPTSFPKPVHPSVPSLGVFGEVGCVLEGGHQGVVRTVWLSQNLDTEQSLFAWTGGEDGRLCSWSRSGAVEHGRSWVSNNLVMKKGSSSKTRHSPY</sequence>
<dbReference type="PANTHER" id="PTHR22889:SF0">
    <property type="entry name" value="WD REPEAT-CONTAINING PROTEIN 89"/>
    <property type="match status" value="1"/>
</dbReference>
<evidence type="ECO:0000256" key="3">
    <source>
        <dbReference type="PROSITE-ProRule" id="PRU00221"/>
    </source>
</evidence>
<evidence type="ECO:0000256" key="4">
    <source>
        <dbReference type="SAM" id="MobiDB-lite"/>
    </source>
</evidence>
<dbReference type="PROSITE" id="PS00678">
    <property type="entry name" value="WD_REPEATS_1"/>
    <property type="match status" value="1"/>
</dbReference>
<keyword evidence="1 3" id="KW-0853">WD repeat</keyword>
<reference evidence="5 6" key="1">
    <citation type="submission" date="2024-09" db="EMBL/GenBank/DDBJ databases">
        <title>Chromosome-scale assembly of Riccia fluitans.</title>
        <authorList>
            <person name="Paukszto L."/>
            <person name="Sawicki J."/>
            <person name="Karawczyk K."/>
            <person name="Piernik-Szablinska J."/>
            <person name="Szczecinska M."/>
            <person name="Mazdziarz M."/>
        </authorList>
    </citation>
    <scope>NUCLEOTIDE SEQUENCE [LARGE SCALE GENOMIC DNA]</scope>
    <source>
        <strain evidence="5">Rf_01</strain>
        <tissue evidence="5">Aerial parts of the thallus</tissue>
    </source>
</reference>
<protein>
    <submittedName>
        <fullName evidence="5">Uncharacterized protein</fullName>
    </submittedName>
</protein>
<gene>
    <name evidence="5" type="ORF">R1flu_017848</name>
</gene>
<dbReference type="PROSITE" id="PS50294">
    <property type="entry name" value="WD_REPEATS_REGION"/>
    <property type="match status" value="1"/>
</dbReference>
<dbReference type="InterPro" id="IPR019775">
    <property type="entry name" value="WD40_repeat_CS"/>
</dbReference>
<name>A0ABD1ZEE9_9MARC</name>
<evidence type="ECO:0000256" key="2">
    <source>
        <dbReference type="ARBA" id="ARBA00022737"/>
    </source>
</evidence>
<organism evidence="5 6">
    <name type="scientific">Riccia fluitans</name>
    <dbReference type="NCBI Taxonomy" id="41844"/>
    <lineage>
        <taxon>Eukaryota</taxon>
        <taxon>Viridiplantae</taxon>
        <taxon>Streptophyta</taxon>
        <taxon>Embryophyta</taxon>
        <taxon>Marchantiophyta</taxon>
        <taxon>Marchantiopsida</taxon>
        <taxon>Marchantiidae</taxon>
        <taxon>Marchantiales</taxon>
        <taxon>Ricciaceae</taxon>
        <taxon>Riccia</taxon>
    </lineage>
</organism>
<dbReference type="Pfam" id="PF00400">
    <property type="entry name" value="WD40"/>
    <property type="match status" value="1"/>
</dbReference>
<accession>A0ABD1ZEE9</accession>
<proteinExistence type="predicted"/>
<dbReference type="InterPro" id="IPR036322">
    <property type="entry name" value="WD40_repeat_dom_sf"/>
</dbReference>
<feature type="compositionally biased region" description="Basic and acidic residues" evidence="4">
    <location>
        <begin position="20"/>
        <end position="39"/>
    </location>
</feature>
<dbReference type="InterPro" id="IPR039328">
    <property type="entry name" value="WDR89"/>
</dbReference>
<comment type="caution">
    <text evidence="5">The sequence shown here is derived from an EMBL/GenBank/DDBJ whole genome shotgun (WGS) entry which is preliminary data.</text>
</comment>
<dbReference type="Proteomes" id="UP001605036">
    <property type="component" value="Unassembled WGS sequence"/>
</dbReference>
<feature type="repeat" description="WD" evidence="3">
    <location>
        <begin position="107"/>
        <end position="150"/>
    </location>
</feature>
<evidence type="ECO:0000313" key="5">
    <source>
        <dbReference type="EMBL" id="KAL2649720.1"/>
    </source>
</evidence>
<dbReference type="SMART" id="SM00320">
    <property type="entry name" value="WD40"/>
    <property type="match status" value="4"/>
</dbReference>
<feature type="region of interest" description="Disordered" evidence="4">
    <location>
        <begin position="19"/>
        <end position="54"/>
    </location>
</feature>
<dbReference type="AlphaFoldDB" id="A0ABD1ZEE9"/>
<evidence type="ECO:0000313" key="6">
    <source>
        <dbReference type="Proteomes" id="UP001605036"/>
    </source>
</evidence>
<dbReference type="InterPro" id="IPR001680">
    <property type="entry name" value="WD40_rpt"/>
</dbReference>
<dbReference type="PANTHER" id="PTHR22889">
    <property type="entry name" value="WD REPEAT-CONTAINING PROTEIN 89"/>
    <property type="match status" value="1"/>
</dbReference>